<feature type="compositionally biased region" description="Pro residues" evidence="1">
    <location>
        <begin position="324"/>
        <end position="345"/>
    </location>
</feature>
<feature type="domain" description="Glycerophosphoryl diester phosphodiesterase membrane" evidence="3">
    <location>
        <begin position="175"/>
        <end position="271"/>
    </location>
</feature>
<keyword evidence="2" id="KW-0812">Transmembrane</keyword>
<feature type="transmembrane region" description="Helical" evidence="2">
    <location>
        <begin position="32"/>
        <end position="50"/>
    </location>
</feature>
<feature type="transmembrane region" description="Helical" evidence="2">
    <location>
        <begin position="261"/>
        <end position="294"/>
    </location>
</feature>
<keyword evidence="5" id="KW-1185">Reference proteome</keyword>
<evidence type="ECO:0000256" key="1">
    <source>
        <dbReference type="SAM" id="MobiDB-lite"/>
    </source>
</evidence>
<evidence type="ECO:0000259" key="3">
    <source>
        <dbReference type="Pfam" id="PF10110"/>
    </source>
</evidence>
<dbReference type="EMBL" id="JAQFWP010000028">
    <property type="protein sequence ID" value="MDA2806004.1"/>
    <property type="molecule type" value="Genomic_DNA"/>
</dbReference>
<proteinExistence type="predicted"/>
<feature type="region of interest" description="Disordered" evidence="1">
    <location>
        <begin position="316"/>
        <end position="356"/>
    </location>
</feature>
<organism evidence="4 5">
    <name type="scientific">Nocardiopsis suaedae</name>
    <dbReference type="NCBI Taxonomy" id="3018444"/>
    <lineage>
        <taxon>Bacteria</taxon>
        <taxon>Bacillati</taxon>
        <taxon>Actinomycetota</taxon>
        <taxon>Actinomycetes</taxon>
        <taxon>Streptosporangiales</taxon>
        <taxon>Nocardiopsidaceae</taxon>
        <taxon>Nocardiopsis</taxon>
    </lineage>
</organism>
<comment type="caution">
    <text evidence="4">The sequence shown here is derived from an EMBL/GenBank/DDBJ whole genome shotgun (WGS) entry which is preliminary data.</text>
</comment>
<feature type="transmembrane region" description="Helical" evidence="2">
    <location>
        <begin position="132"/>
        <end position="162"/>
    </location>
</feature>
<feature type="compositionally biased region" description="Gly residues" evidence="1">
    <location>
        <begin position="346"/>
        <end position="356"/>
    </location>
</feature>
<accession>A0ABT4TMT8</accession>
<dbReference type="Proteomes" id="UP001165685">
    <property type="component" value="Unassembled WGS sequence"/>
</dbReference>
<evidence type="ECO:0000313" key="5">
    <source>
        <dbReference type="Proteomes" id="UP001165685"/>
    </source>
</evidence>
<gene>
    <name evidence="4" type="ORF">O4U47_15925</name>
</gene>
<evidence type="ECO:0000256" key="2">
    <source>
        <dbReference type="SAM" id="Phobius"/>
    </source>
</evidence>
<keyword evidence="2" id="KW-1133">Transmembrane helix</keyword>
<keyword evidence="2" id="KW-0472">Membrane</keyword>
<feature type="transmembrane region" description="Helical" evidence="2">
    <location>
        <begin position="220"/>
        <end position="241"/>
    </location>
</feature>
<dbReference type="InterPro" id="IPR018476">
    <property type="entry name" value="GlyceroP-diester-Pdiesterase_M"/>
</dbReference>
<sequence length="356" mass="36359">MPRPGIIALRPLTLGDIFNGAFSYIRGNPRTVMGIAVMLSAVIALLPSIGSGSMLNDIDRVTAQVDAGTSADTAFPFSVGTLALNAAGLVVQFVGAAVLAGVLAAVIGMAVLGQRPTVREAFTWFAPRTGAVLGVAGLLLLMGVGWFVLFFGALIGGVFLAVEADPAIGVPVLLGGMLLTAVLGVWVYVRTALAMPAAVLERMGAGRALARSWRLTQRSWWRTFGILLLASLVTQMVASVLATPFSIGGALGMALIPDASLAAVVYAATIFLGAVLGGAVTSPFLSGVTGLLYVDLRMRREALDLRLQAAAQEGRGIGPEVYLPEPPPAPPAPPNEPPNAPPAGPPGGGAPGAAPW</sequence>
<reference evidence="4" key="1">
    <citation type="submission" date="2023-01" db="EMBL/GenBank/DDBJ databases">
        <title>Draft genome sequence of Nocardiopsis sp. LSu2-4 isolated from halophytes.</title>
        <authorList>
            <person name="Duangmal K."/>
            <person name="Chantavorakit T."/>
        </authorList>
    </citation>
    <scope>NUCLEOTIDE SEQUENCE</scope>
    <source>
        <strain evidence="4">LSu2-4</strain>
    </source>
</reference>
<feature type="transmembrane region" description="Helical" evidence="2">
    <location>
        <begin position="168"/>
        <end position="189"/>
    </location>
</feature>
<evidence type="ECO:0000313" key="4">
    <source>
        <dbReference type="EMBL" id="MDA2806004.1"/>
    </source>
</evidence>
<dbReference type="RefSeq" id="WP_270678649.1">
    <property type="nucleotide sequence ID" value="NZ_JAQFWP010000028.1"/>
</dbReference>
<name>A0ABT4TMT8_9ACTN</name>
<feature type="transmembrane region" description="Helical" evidence="2">
    <location>
        <begin position="89"/>
        <end position="112"/>
    </location>
</feature>
<dbReference type="Pfam" id="PF10110">
    <property type="entry name" value="GPDPase_memb"/>
    <property type="match status" value="1"/>
</dbReference>
<protein>
    <submittedName>
        <fullName evidence="4">Glycerophosphoryl diester phosphodiesterase membrane domain-containing protein</fullName>
    </submittedName>
</protein>